<evidence type="ECO:0000256" key="4">
    <source>
        <dbReference type="ARBA" id="ARBA00022960"/>
    </source>
</evidence>
<proteinExistence type="inferred from homology"/>
<feature type="domain" description="Mur ligase central" evidence="19">
    <location>
        <begin position="106"/>
        <end position="311"/>
    </location>
</feature>
<dbReference type="NCBIfam" id="NF001126">
    <property type="entry name" value="PRK00139.1-4"/>
    <property type="match status" value="1"/>
</dbReference>
<keyword evidence="7 15" id="KW-0961">Cell wall biogenesis/degradation</keyword>
<dbReference type="GO" id="GO:0008360">
    <property type="term" value="P:regulation of cell shape"/>
    <property type="evidence" value="ECO:0007669"/>
    <property type="project" value="UniProtKB-KW"/>
</dbReference>
<dbReference type="GO" id="GO:0071555">
    <property type="term" value="P:cell wall organization"/>
    <property type="evidence" value="ECO:0007669"/>
    <property type="project" value="UniProtKB-KW"/>
</dbReference>
<comment type="PTM">
    <text evidence="15">Carboxylation is probably crucial for Mg(2+) binding and, consequently, for the gamma-phosphate positioning of ATP.</text>
</comment>
<dbReference type="Gene3D" id="3.40.1390.10">
    <property type="entry name" value="MurE/MurF, N-terminal domain"/>
    <property type="match status" value="1"/>
</dbReference>
<feature type="binding site" evidence="15">
    <location>
        <begin position="108"/>
        <end position="114"/>
    </location>
    <ligand>
        <name>ATP</name>
        <dbReference type="ChEBI" id="CHEBI:30616"/>
    </ligand>
</feature>
<dbReference type="GO" id="GO:0009252">
    <property type="term" value="P:peptidoglycan biosynthetic process"/>
    <property type="evidence" value="ECO:0007669"/>
    <property type="project" value="UniProtKB-UniRule"/>
</dbReference>
<accession>A0A1Y3PK92</accession>
<feature type="binding site" evidence="15">
    <location>
        <position position="458"/>
    </location>
    <ligand>
        <name>meso-2,6-diaminopimelate</name>
        <dbReference type="ChEBI" id="CHEBI:57791"/>
    </ligand>
</feature>
<comment type="caution">
    <text evidence="20">The sequence shown here is derived from an EMBL/GenBank/DDBJ whole genome shotgun (WGS) entry which is preliminary data.</text>
</comment>
<comment type="cofactor">
    <cofactor evidence="15">
        <name>Mg(2+)</name>
        <dbReference type="ChEBI" id="CHEBI:18420"/>
    </cofactor>
</comment>
<dbReference type="InterPro" id="IPR000713">
    <property type="entry name" value="Mur_ligase_N"/>
</dbReference>
<evidence type="ECO:0000256" key="14">
    <source>
        <dbReference type="ARBA" id="ARBA00081560"/>
    </source>
</evidence>
<feature type="modified residue" description="N6-carboxylysine" evidence="15">
    <location>
        <position position="217"/>
    </location>
</feature>
<dbReference type="NCBIfam" id="TIGR01085">
    <property type="entry name" value="murE"/>
    <property type="match status" value="1"/>
</dbReference>
<keyword evidence="15 20" id="KW-0436">Ligase</keyword>
<evidence type="ECO:0000259" key="17">
    <source>
        <dbReference type="Pfam" id="PF01225"/>
    </source>
</evidence>
<feature type="binding site" evidence="15">
    <location>
        <begin position="406"/>
        <end position="409"/>
    </location>
    <ligand>
        <name>meso-2,6-diaminopimelate</name>
        <dbReference type="ChEBI" id="CHEBI:57791"/>
    </ligand>
</feature>
<evidence type="ECO:0000256" key="11">
    <source>
        <dbReference type="ARBA" id="ARBA00072883"/>
    </source>
</evidence>
<keyword evidence="15" id="KW-0547">Nucleotide-binding</keyword>
<dbReference type="GO" id="GO:0005524">
    <property type="term" value="F:ATP binding"/>
    <property type="evidence" value="ECO:0007669"/>
    <property type="project" value="UniProtKB-UniRule"/>
</dbReference>
<comment type="function">
    <text evidence="9 15">Catalyzes the addition of meso-diaminopimelic acid to the nucleotide precursor UDP-N-acetylmuramoyl-L-alanyl-D-glutamate (UMAG) in the biosynthesis of bacterial cell-wall peptidoglycan.</text>
</comment>
<dbReference type="GO" id="GO:0005737">
    <property type="term" value="C:cytoplasm"/>
    <property type="evidence" value="ECO:0007669"/>
    <property type="project" value="UniProtKB-SubCell"/>
</dbReference>
<feature type="binding site" evidence="15">
    <location>
        <begin position="150"/>
        <end position="151"/>
    </location>
    <ligand>
        <name>UDP-N-acetyl-alpha-D-muramoyl-L-alanyl-D-glutamate</name>
        <dbReference type="ChEBI" id="CHEBI:83900"/>
    </ligand>
</feature>
<feature type="binding site" evidence="15">
    <location>
        <position position="177"/>
    </location>
    <ligand>
        <name>UDP-N-acetyl-alpha-D-muramoyl-L-alanyl-D-glutamate</name>
        <dbReference type="ChEBI" id="CHEBI:83900"/>
    </ligand>
</feature>
<evidence type="ECO:0000256" key="3">
    <source>
        <dbReference type="ARBA" id="ARBA00022618"/>
    </source>
</evidence>
<evidence type="ECO:0000256" key="10">
    <source>
        <dbReference type="ARBA" id="ARBA00066633"/>
    </source>
</evidence>
<evidence type="ECO:0000256" key="8">
    <source>
        <dbReference type="ARBA" id="ARBA00050251"/>
    </source>
</evidence>
<organism evidence="20 21">
    <name type="scientific">Bacillus thermozeamaize</name>
    <dbReference type="NCBI Taxonomy" id="230954"/>
    <lineage>
        <taxon>Bacteria</taxon>
        <taxon>Bacillati</taxon>
        <taxon>Bacillota</taxon>
        <taxon>Bacilli</taxon>
        <taxon>Bacillales</taxon>
        <taxon>Bacillaceae</taxon>
        <taxon>Bacillus</taxon>
    </lineage>
</organism>
<dbReference type="EC" id="6.3.2.13" evidence="10 15"/>
<keyword evidence="5 15" id="KW-0573">Peptidoglycan synthesis</keyword>
<dbReference type="GO" id="GO:0008765">
    <property type="term" value="F:UDP-N-acetylmuramoylalanyl-D-glutamate-2,6-diaminopimelate ligase activity"/>
    <property type="evidence" value="ECO:0007669"/>
    <property type="project" value="UniProtKB-UniRule"/>
</dbReference>
<keyword evidence="15" id="KW-0067">ATP-binding</keyword>
<dbReference type="NCBIfam" id="NF001124">
    <property type="entry name" value="PRK00139.1-2"/>
    <property type="match status" value="1"/>
</dbReference>
<dbReference type="Proteomes" id="UP000196475">
    <property type="component" value="Unassembled WGS sequence"/>
</dbReference>
<dbReference type="Pfam" id="PF02875">
    <property type="entry name" value="Mur_ligase_C"/>
    <property type="match status" value="1"/>
</dbReference>
<dbReference type="UniPathway" id="UPA00219"/>
<name>A0A1Y3PK92_9BACI</name>
<evidence type="ECO:0000256" key="9">
    <source>
        <dbReference type="ARBA" id="ARBA00056782"/>
    </source>
</evidence>
<evidence type="ECO:0000256" key="13">
    <source>
        <dbReference type="ARBA" id="ARBA00076158"/>
    </source>
</evidence>
<dbReference type="PANTHER" id="PTHR23135">
    <property type="entry name" value="MUR LIGASE FAMILY MEMBER"/>
    <property type="match status" value="1"/>
</dbReference>
<comment type="catalytic activity">
    <reaction evidence="8 15">
        <text>UDP-N-acetyl-alpha-D-muramoyl-L-alanyl-D-glutamate + meso-2,6-diaminopimelate + ATP = UDP-N-acetyl-alpha-D-muramoyl-L-alanyl-gamma-D-glutamyl-meso-2,6-diaminopimelate + ADP + phosphate + H(+)</text>
        <dbReference type="Rhea" id="RHEA:23676"/>
        <dbReference type="ChEBI" id="CHEBI:15378"/>
        <dbReference type="ChEBI" id="CHEBI:30616"/>
        <dbReference type="ChEBI" id="CHEBI:43474"/>
        <dbReference type="ChEBI" id="CHEBI:57791"/>
        <dbReference type="ChEBI" id="CHEBI:83900"/>
        <dbReference type="ChEBI" id="CHEBI:83905"/>
        <dbReference type="ChEBI" id="CHEBI:456216"/>
        <dbReference type="EC" id="6.3.2.13"/>
    </reaction>
</comment>
<evidence type="ECO:0000259" key="18">
    <source>
        <dbReference type="Pfam" id="PF02875"/>
    </source>
</evidence>
<evidence type="ECO:0000256" key="15">
    <source>
        <dbReference type="HAMAP-Rule" id="MF_00208"/>
    </source>
</evidence>
<keyword evidence="3 15" id="KW-0132">Cell division</keyword>
<sequence length="494" mass="54891">MQLSDVQELLVTADIRGQATTTFSGIQADSRKVVPGDLFICLPGYTVDGHDFAAQAVERGAVALLVERFLPIAVPQVRVRDARRAMAIVASHFFGLPTQEMKLIGVTGTNGKTTITYLLEKIFADAGYKTGLVGTIRHKVGEQWLPSRNTTPDVLELQSMFRQMADLGTEYVIMEVSSHALELGRVRGSLFRTAVFTNLTQDHLDFHESMEQYWFAKSLLFSGLGNSYGKMRQYAVLNADDPSALRLARVTAHPVITYGIHHESDVQAVGIDLRPEGTTVDVNTYRGSVRLHLKMVGLFNVYNALAALAAAMLEGLELHQIRDSLEQMPGVPGRFERIEEGQDVHVIVDYAHTPDSLENVLKAIRGFAKGRVLCVVGCGGDRDRGKRPQMARVAVDYSDLAIFTSDNPRSEDPENILDEMEAGVQEEPQRWLRVADRREAIFEAIRRARPGDTVLIAGKGHETYQIIGQQMLPFDDREVAREALRERSKSGEML</sequence>
<dbReference type="SUPFAM" id="SSF53623">
    <property type="entry name" value="MurD-like peptide ligases, catalytic domain"/>
    <property type="match status" value="1"/>
</dbReference>
<feature type="binding site" evidence="15">
    <location>
        <position position="185"/>
    </location>
    <ligand>
        <name>UDP-N-acetyl-alpha-D-muramoyl-L-alanyl-D-glutamate</name>
        <dbReference type="ChEBI" id="CHEBI:83900"/>
    </ligand>
</feature>
<dbReference type="Gene3D" id="3.90.190.20">
    <property type="entry name" value="Mur ligase, C-terminal domain"/>
    <property type="match status" value="1"/>
</dbReference>
<evidence type="ECO:0000256" key="2">
    <source>
        <dbReference type="ARBA" id="ARBA00005898"/>
    </source>
</evidence>
<evidence type="ECO:0000259" key="19">
    <source>
        <dbReference type="Pfam" id="PF08245"/>
    </source>
</evidence>
<feature type="domain" description="Mur ligase C-terminal" evidence="18">
    <location>
        <begin position="333"/>
        <end position="460"/>
    </location>
</feature>
<dbReference type="PANTHER" id="PTHR23135:SF4">
    <property type="entry name" value="UDP-N-ACETYLMURAMOYL-L-ALANYL-D-GLUTAMATE--2,6-DIAMINOPIMELATE LIGASE MURE HOMOLOG, CHLOROPLASTIC"/>
    <property type="match status" value="1"/>
</dbReference>
<evidence type="ECO:0000256" key="5">
    <source>
        <dbReference type="ARBA" id="ARBA00022984"/>
    </source>
</evidence>
<evidence type="ECO:0000313" key="20">
    <source>
        <dbReference type="EMBL" id="OUM87762.1"/>
    </source>
</evidence>
<keyword evidence="15" id="KW-0963">Cytoplasm</keyword>
<dbReference type="EMBL" id="LZRT01000070">
    <property type="protein sequence ID" value="OUM87762.1"/>
    <property type="molecule type" value="Genomic_DNA"/>
</dbReference>
<feature type="binding site" evidence="15">
    <location>
        <position position="462"/>
    </location>
    <ligand>
        <name>meso-2,6-diaminopimelate</name>
        <dbReference type="ChEBI" id="CHEBI:57791"/>
    </ligand>
</feature>
<keyword evidence="4 15" id="KW-0133">Cell shape</keyword>
<evidence type="ECO:0000256" key="6">
    <source>
        <dbReference type="ARBA" id="ARBA00023306"/>
    </source>
</evidence>
<gene>
    <name evidence="15" type="primary">murE</name>
    <name evidence="20" type="ORF">BAA01_13225</name>
</gene>
<feature type="binding site" evidence="15">
    <location>
        <position position="149"/>
    </location>
    <ligand>
        <name>UDP-N-acetyl-alpha-D-muramoyl-L-alanyl-D-glutamate</name>
        <dbReference type="ChEBI" id="CHEBI:83900"/>
    </ligand>
</feature>
<feature type="domain" description="Mur ligase N-terminal catalytic" evidence="17">
    <location>
        <begin position="23"/>
        <end position="90"/>
    </location>
</feature>
<dbReference type="InterPro" id="IPR013221">
    <property type="entry name" value="Mur_ligase_cen"/>
</dbReference>
<evidence type="ECO:0000256" key="1">
    <source>
        <dbReference type="ARBA" id="ARBA00004752"/>
    </source>
</evidence>
<protein>
    <recommendedName>
        <fullName evidence="11 15">UDP-N-acetylmuramoyl-L-alanyl-D-glutamate--2,6-diaminopimelate ligase</fullName>
        <ecNumber evidence="10 15">6.3.2.13</ecNumber>
    </recommendedName>
    <alternativeName>
        <fullName evidence="12 15">Meso-A2pm-adding enzyme</fullName>
    </alternativeName>
    <alternativeName>
        <fullName evidence="13 15">Meso-diaminopimelate-adding enzyme</fullName>
    </alternativeName>
    <alternativeName>
        <fullName evidence="14 15">UDP-MurNAc-L-Ala-D-Glu:meso-diaminopimelate ligase</fullName>
    </alternativeName>
    <alternativeName>
        <fullName evidence="15">UDP-MurNAc-tripeptide synthetase</fullName>
    </alternativeName>
    <alternativeName>
        <fullName evidence="15">UDP-N-acetylmuramyl-tripeptide synthetase</fullName>
    </alternativeName>
</protein>
<reference evidence="21" key="1">
    <citation type="submission" date="2016-06" db="EMBL/GenBank/DDBJ databases">
        <authorList>
            <person name="Nascimento L."/>
            <person name="Pereira R.V."/>
            <person name="Martins L.F."/>
            <person name="Quaggio R.B."/>
            <person name="Silva A.M."/>
            <person name="Setubal J.C."/>
        </authorList>
    </citation>
    <scope>NUCLEOTIDE SEQUENCE [LARGE SCALE GENOMIC DNA]</scope>
</reference>
<evidence type="ECO:0000256" key="16">
    <source>
        <dbReference type="RuleBase" id="RU004135"/>
    </source>
</evidence>
<dbReference type="Pfam" id="PF08245">
    <property type="entry name" value="Mur_ligase_M"/>
    <property type="match status" value="1"/>
</dbReference>
<dbReference type="InterPro" id="IPR036565">
    <property type="entry name" value="Mur-like_cat_sf"/>
</dbReference>
<feature type="short sequence motif" description="Meso-diaminopimelate recognition motif" evidence="15">
    <location>
        <begin position="406"/>
        <end position="409"/>
    </location>
</feature>
<dbReference type="GO" id="GO:0000287">
    <property type="term" value="F:magnesium ion binding"/>
    <property type="evidence" value="ECO:0007669"/>
    <property type="project" value="UniProtKB-UniRule"/>
</dbReference>
<dbReference type="InterPro" id="IPR036615">
    <property type="entry name" value="Mur_ligase_C_dom_sf"/>
</dbReference>
<dbReference type="InterPro" id="IPR004101">
    <property type="entry name" value="Mur_ligase_C"/>
</dbReference>
<evidence type="ECO:0000256" key="7">
    <source>
        <dbReference type="ARBA" id="ARBA00023316"/>
    </source>
</evidence>
<dbReference type="GO" id="GO:0051301">
    <property type="term" value="P:cell division"/>
    <property type="evidence" value="ECO:0007669"/>
    <property type="project" value="UniProtKB-KW"/>
</dbReference>
<comment type="subcellular location">
    <subcellularLocation>
        <location evidence="15 16">Cytoplasm</location>
    </subcellularLocation>
</comment>
<dbReference type="InterPro" id="IPR035911">
    <property type="entry name" value="MurE/MurF_N"/>
</dbReference>
<evidence type="ECO:0000313" key="21">
    <source>
        <dbReference type="Proteomes" id="UP000196475"/>
    </source>
</evidence>
<dbReference type="InterPro" id="IPR005761">
    <property type="entry name" value="UDP-N-AcMur-Glu-dNH2Pim_ligase"/>
</dbReference>
<feature type="binding site" evidence="15">
    <location>
        <position position="382"/>
    </location>
    <ligand>
        <name>meso-2,6-diaminopimelate</name>
        <dbReference type="ChEBI" id="CHEBI:57791"/>
    </ligand>
</feature>
<evidence type="ECO:0000256" key="12">
    <source>
        <dbReference type="ARBA" id="ARBA00075482"/>
    </source>
</evidence>
<feature type="binding site" evidence="15">
    <location>
        <position position="30"/>
    </location>
    <ligand>
        <name>UDP-N-acetyl-alpha-D-muramoyl-L-alanyl-D-glutamate</name>
        <dbReference type="ChEBI" id="CHEBI:83900"/>
    </ligand>
</feature>
<comment type="similarity">
    <text evidence="2 15">Belongs to the MurCDEF family. MurE subfamily.</text>
</comment>
<dbReference type="AlphaFoldDB" id="A0A1Y3PK92"/>
<keyword evidence="6 15" id="KW-0131">Cell cycle</keyword>
<comment type="pathway">
    <text evidence="1 15 16">Cell wall biogenesis; peptidoglycan biosynthesis.</text>
</comment>
<keyword evidence="15" id="KW-0460">Magnesium</keyword>
<dbReference type="HAMAP" id="MF_00208">
    <property type="entry name" value="MurE"/>
    <property type="match status" value="1"/>
</dbReference>
<dbReference type="SUPFAM" id="SSF63418">
    <property type="entry name" value="MurE/MurF N-terminal domain"/>
    <property type="match status" value="1"/>
</dbReference>
<comment type="caution">
    <text evidence="15">Lacks conserved residue(s) required for the propagation of feature annotation.</text>
</comment>
<dbReference type="FunFam" id="3.90.190.20:FF:000006">
    <property type="entry name" value="UDP-N-acetylmuramoyl-L-alanyl-D-glutamate--2,6-diaminopimelate ligase"/>
    <property type="match status" value="1"/>
</dbReference>
<dbReference type="SUPFAM" id="SSF53244">
    <property type="entry name" value="MurD-like peptide ligases, peptide-binding domain"/>
    <property type="match status" value="1"/>
</dbReference>
<dbReference type="Pfam" id="PF01225">
    <property type="entry name" value="Mur_ligase"/>
    <property type="match status" value="1"/>
</dbReference>
<dbReference type="Gene3D" id="3.40.1190.10">
    <property type="entry name" value="Mur-like, catalytic domain"/>
    <property type="match status" value="1"/>
</dbReference>